<sequence length="235" mass="23901">MVAVSSTAVLARRGWRGAVVGAAASAALFCYVDLLTVPPMSWALCAAVAGAVGFCAGHTWGSALRGVLAAGAAWPVAFGLTWVSRWVVAALAQGPSVFSRVAQIGRFRLDGQEGVAVSGAFGAGVRANWLYWTEAVVTAVPVVVAAGAVCAGALVVAVRRRGVRGLVVAAVLAVPALVVPAWYAVLSNHSQIHAFFTYRSLAAAVGVVVMACLVAARRPVPAGEPVSASAAGRRR</sequence>
<feature type="transmembrane region" description="Helical" evidence="1">
    <location>
        <begin position="196"/>
        <end position="216"/>
    </location>
</feature>
<keyword evidence="1" id="KW-1133">Transmembrane helix</keyword>
<feature type="transmembrane region" description="Helical" evidence="1">
    <location>
        <begin position="15"/>
        <end position="34"/>
    </location>
</feature>
<keyword evidence="1" id="KW-0472">Membrane</keyword>
<feature type="transmembrane region" description="Helical" evidence="1">
    <location>
        <begin position="165"/>
        <end position="184"/>
    </location>
</feature>
<evidence type="ECO:0000313" key="3">
    <source>
        <dbReference type="Proteomes" id="UP001501195"/>
    </source>
</evidence>
<keyword evidence="1" id="KW-0812">Transmembrane</keyword>
<gene>
    <name evidence="2" type="ORF">GCM10023225_19740</name>
</gene>
<protein>
    <submittedName>
        <fullName evidence="2">Uncharacterized protein</fullName>
    </submittedName>
</protein>
<feature type="transmembrane region" description="Helical" evidence="1">
    <location>
        <begin position="67"/>
        <end position="88"/>
    </location>
</feature>
<dbReference type="Proteomes" id="UP001501195">
    <property type="component" value="Unassembled WGS sequence"/>
</dbReference>
<organism evidence="2 3">
    <name type="scientific">Kineococcus glutinatus</name>
    <dbReference type="NCBI Taxonomy" id="1070872"/>
    <lineage>
        <taxon>Bacteria</taxon>
        <taxon>Bacillati</taxon>
        <taxon>Actinomycetota</taxon>
        <taxon>Actinomycetes</taxon>
        <taxon>Kineosporiales</taxon>
        <taxon>Kineosporiaceae</taxon>
        <taxon>Kineococcus</taxon>
    </lineage>
</organism>
<comment type="caution">
    <text evidence="2">The sequence shown here is derived from an EMBL/GenBank/DDBJ whole genome shotgun (WGS) entry which is preliminary data.</text>
</comment>
<proteinExistence type="predicted"/>
<accession>A0ABP9HUY3</accession>
<dbReference type="EMBL" id="BAABIL010000280">
    <property type="protein sequence ID" value="GAA4979379.1"/>
    <property type="molecule type" value="Genomic_DNA"/>
</dbReference>
<reference evidence="3" key="1">
    <citation type="journal article" date="2019" name="Int. J. Syst. Evol. Microbiol.">
        <title>The Global Catalogue of Microorganisms (GCM) 10K type strain sequencing project: providing services to taxonomists for standard genome sequencing and annotation.</title>
        <authorList>
            <consortium name="The Broad Institute Genomics Platform"/>
            <consortium name="The Broad Institute Genome Sequencing Center for Infectious Disease"/>
            <person name="Wu L."/>
            <person name="Ma J."/>
        </authorList>
    </citation>
    <scope>NUCLEOTIDE SEQUENCE [LARGE SCALE GENOMIC DNA]</scope>
    <source>
        <strain evidence="3">JCM 18126</strain>
    </source>
</reference>
<feature type="transmembrane region" description="Helical" evidence="1">
    <location>
        <begin position="135"/>
        <end position="158"/>
    </location>
</feature>
<evidence type="ECO:0000313" key="2">
    <source>
        <dbReference type="EMBL" id="GAA4979379.1"/>
    </source>
</evidence>
<name>A0ABP9HUY3_9ACTN</name>
<feature type="transmembrane region" description="Helical" evidence="1">
    <location>
        <begin position="40"/>
        <end position="60"/>
    </location>
</feature>
<evidence type="ECO:0000256" key="1">
    <source>
        <dbReference type="SAM" id="Phobius"/>
    </source>
</evidence>
<keyword evidence="3" id="KW-1185">Reference proteome</keyword>